<keyword evidence="5" id="KW-0999">Mitochondrion inner membrane</keyword>
<comment type="caution">
    <text evidence="10">The sequence shown here is derived from an EMBL/GenBank/DDBJ whole genome shotgun (WGS) entry which is preliminary data.</text>
</comment>
<dbReference type="GO" id="GO:0061617">
    <property type="term" value="C:MICOS complex"/>
    <property type="evidence" value="ECO:0007669"/>
    <property type="project" value="InterPro"/>
</dbReference>
<evidence type="ECO:0000256" key="1">
    <source>
        <dbReference type="ARBA" id="ARBA00002689"/>
    </source>
</evidence>
<evidence type="ECO:0000256" key="5">
    <source>
        <dbReference type="ARBA" id="ARBA00022792"/>
    </source>
</evidence>
<keyword evidence="11" id="KW-1185">Reference proteome</keyword>
<gene>
    <name evidence="10" type="ORF">HRI_003319500</name>
</gene>
<comment type="subcellular location">
    <subcellularLocation>
        <location evidence="2">Mitochondrion inner membrane</location>
    </subcellularLocation>
</comment>
<comment type="similarity">
    <text evidence="3">Belongs to the MICOS complex subunit Mic10 family.</text>
</comment>
<dbReference type="EMBL" id="BSYR01000028">
    <property type="protein sequence ID" value="GMI96502.1"/>
    <property type="molecule type" value="Genomic_DNA"/>
</dbReference>
<evidence type="ECO:0000313" key="11">
    <source>
        <dbReference type="Proteomes" id="UP001165190"/>
    </source>
</evidence>
<dbReference type="Pfam" id="PF04418">
    <property type="entry name" value="DUF543"/>
    <property type="match status" value="1"/>
</dbReference>
<dbReference type="AlphaFoldDB" id="A0A9W7IJZ9"/>
<proteinExistence type="inferred from homology"/>
<evidence type="ECO:0000256" key="9">
    <source>
        <dbReference type="SAM" id="Phobius"/>
    </source>
</evidence>
<accession>A0A9W7IJZ9</accession>
<feature type="transmembrane region" description="Helical" evidence="9">
    <location>
        <begin position="30"/>
        <end position="55"/>
    </location>
</feature>
<sequence length="78" mass="8853">MEENKELTASNYDDMNTKWDACIDLSLRRFVYSSLACAFGGLIFFSLSLFPSFLLQSIRMMFSSIAAKSSFANIKFDV</sequence>
<dbReference type="Proteomes" id="UP001165190">
    <property type="component" value="Unassembled WGS sequence"/>
</dbReference>
<name>A0A9W7IJZ9_HIBTR</name>
<dbReference type="InterPro" id="IPR007512">
    <property type="entry name" value="Mic10"/>
</dbReference>
<evidence type="ECO:0000256" key="2">
    <source>
        <dbReference type="ARBA" id="ARBA00004273"/>
    </source>
</evidence>
<evidence type="ECO:0000256" key="3">
    <source>
        <dbReference type="ARBA" id="ARBA00006792"/>
    </source>
</evidence>
<keyword evidence="7" id="KW-0496">Mitochondrion</keyword>
<evidence type="ECO:0000256" key="4">
    <source>
        <dbReference type="ARBA" id="ARBA00022692"/>
    </source>
</evidence>
<reference evidence="10" key="1">
    <citation type="submission" date="2023-05" db="EMBL/GenBank/DDBJ databases">
        <title>Genome and transcriptome analyses reveal genes involved in the formation of fine ridges on petal epidermal cells in Hibiscus trionum.</title>
        <authorList>
            <person name="Koshimizu S."/>
            <person name="Masuda S."/>
            <person name="Ishii T."/>
            <person name="Shirasu K."/>
            <person name="Hoshino A."/>
            <person name="Arita M."/>
        </authorList>
    </citation>
    <scope>NUCLEOTIDE SEQUENCE</scope>
    <source>
        <strain evidence="10">Hamamatsu line</strain>
    </source>
</reference>
<organism evidence="10 11">
    <name type="scientific">Hibiscus trionum</name>
    <name type="common">Flower of an hour</name>
    <dbReference type="NCBI Taxonomy" id="183268"/>
    <lineage>
        <taxon>Eukaryota</taxon>
        <taxon>Viridiplantae</taxon>
        <taxon>Streptophyta</taxon>
        <taxon>Embryophyta</taxon>
        <taxon>Tracheophyta</taxon>
        <taxon>Spermatophyta</taxon>
        <taxon>Magnoliopsida</taxon>
        <taxon>eudicotyledons</taxon>
        <taxon>Gunneridae</taxon>
        <taxon>Pentapetalae</taxon>
        <taxon>rosids</taxon>
        <taxon>malvids</taxon>
        <taxon>Malvales</taxon>
        <taxon>Malvaceae</taxon>
        <taxon>Malvoideae</taxon>
        <taxon>Hibiscus</taxon>
    </lineage>
</organism>
<evidence type="ECO:0000313" key="10">
    <source>
        <dbReference type="EMBL" id="GMI96502.1"/>
    </source>
</evidence>
<protein>
    <submittedName>
        <fullName evidence="10">Uncharacterized protein</fullName>
    </submittedName>
</protein>
<evidence type="ECO:0000256" key="6">
    <source>
        <dbReference type="ARBA" id="ARBA00022989"/>
    </source>
</evidence>
<evidence type="ECO:0000256" key="7">
    <source>
        <dbReference type="ARBA" id="ARBA00023128"/>
    </source>
</evidence>
<keyword evidence="6 9" id="KW-1133">Transmembrane helix</keyword>
<keyword evidence="4 9" id="KW-0812">Transmembrane</keyword>
<comment type="function">
    <text evidence="1">Component of the MICOS complex, a large protein complex of the mitochondrial inner membrane that plays crucial roles in the maintenance of crista junctions, inner membrane architecture, and formation of contact sites to the outer membrane.</text>
</comment>
<keyword evidence="8 9" id="KW-0472">Membrane</keyword>
<evidence type="ECO:0000256" key="8">
    <source>
        <dbReference type="ARBA" id="ARBA00023136"/>
    </source>
</evidence>
<dbReference type="OrthoDB" id="1916310at2759"/>